<proteinExistence type="predicted"/>
<dbReference type="EMBL" id="BSYA01000008">
    <property type="protein sequence ID" value="GMG23904.1"/>
    <property type="molecule type" value="Genomic_DNA"/>
</dbReference>
<evidence type="ECO:0000313" key="3">
    <source>
        <dbReference type="Proteomes" id="UP001165205"/>
    </source>
</evidence>
<dbReference type="AlphaFoldDB" id="A0AAN5BRW9"/>
<reference evidence="2" key="1">
    <citation type="submission" date="2023-04" db="EMBL/GenBank/DDBJ databases">
        <title>Aspergillus oryzae NBRC 4228.</title>
        <authorList>
            <person name="Ichikawa N."/>
            <person name="Sato H."/>
            <person name="Tonouchi N."/>
        </authorList>
    </citation>
    <scope>NUCLEOTIDE SEQUENCE</scope>
    <source>
        <strain evidence="2">NBRC 4228</strain>
    </source>
</reference>
<protein>
    <submittedName>
        <fullName evidence="2">Unnamed protein product</fullName>
    </submittedName>
</protein>
<feature type="domain" description="Fungal STAND N-terminal Goodbye" evidence="1">
    <location>
        <begin position="16"/>
        <end position="88"/>
    </location>
</feature>
<dbReference type="InterPro" id="IPR031350">
    <property type="entry name" value="Goodbye_dom"/>
</dbReference>
<sequence length="100" mass="10912">MSAVDVEDDYNIQEAWERACGAFAQTTKVDLTTSPQFTVDEVLDQIRIKQDEGDEKNKKFKTAKDVIGKTLTLITVLGGIAAQGASMVSRLINGEVSPHN</sequence>
<dbReference type="Pfam" id="PF17109">
    <property type="entry name" value="Goodbye"/>
    <property type="match status" value="1"/>
</dbReference>
<evidence type="ECO:0000259" key="1">
    <source>
        <dbReference type="Pfam" id="PF17109"/>
    </source>
</evidence>
<name>A0AAN5BRW9_ASPOZ</name>
<evidence type="ECO:0000313" key="2">
    <source>
        <dbReference type="EMBL" id="GMG23904.1"/>
    </source>
</evidence>
<dbReference type="Proteomes" id="UP001165205">
    <property type="component" value="Unassembled WGS sequence"/>
</dbReference>
<gene>
    <name evidence="2" type="ORF">Aory04_000125600</name>
</gene>
<comment type="caution">
    <text evidence="2">The sequence shown here is derived from an EMBL/GenBank/DDBJ whole genome shotgun (WGS) entry which is preliminary data.</text>
</comment>
<organism evidence="2 3">
    <name type="scientific">Aspergillus oryzae</name>
    <name type="common">Yellow koji mold</name>
    <dbReference type="NCBI Taxonomy" id="5062"/>
    <lineage>
        <taxon>Eukaryota</taxon>
        <taxon>Fungi</taxon>
        <taxon>Dikarya</taxon>
        <taxon>Ascomycota</taxon>
        <taxon>Pezizomycotina</taxon>
        <taxon>Eurotiomycetes</taxon>
        <taxon>Eurotiomycetidae</taxon>
        <taxon>Eurotiales</taxon>
        <taxon>Aspergillaceae</taxon>
        <taxon>Aspergillus</taxon>
        <taxon>Aspergillus subgen. Circumdati</taxon>
    </lineage>
</organism>
<accession>A0AAN5BRW9</accession>